<dbReference type="InterPro" id="IPR010430">
    <property type="entry name" value="DUF1028"/>
</dbReference>
<dbReference type="InterPro" id="IPR014927">
    <property type="entry name" value="PG-bd_2"/>
</dbReference>
<dbReference type="InterPro" id="IPR029055">
    <property type="entry name" value="Ntn_hydrolases_N"/>
</dbReference>
<dbReference type="RefSeq" id="WP_324715922.1">
    <property type="nucleotide sequence ID" value="NZ_CP141615.1"/>
</dbReference>
<dbReference type="Pfam" id="PF08823">
    <property type="entry name" value="PG_binding_2"/>
    <property type="match status" value="1"/>
</dbReference>
<dbReference type="Gene3D" id="3.60.20.10">
    <property type="entry name" value="Glutamine Phosphoribosylpyrophosphate, subunit 1, domain 1"/>
    <property type="match status" value="1"/>
</dbReference>
<evidence type="ECO:0000313" key="2">
    <source>
        <dbReference type="EMBL" id="WRP16650.1"/>
    </source>
</evidence>
<dbReference type="PANTHER" id="PTHR39328:SF1">
    <property type="entry name" value="BLL2871 PROTEIN"/>
    <property type="match status" value="1"/>
</dbReference>
<name>A0ABZ1BVK6_9FIRM</name>
<dbReference type="Pfam" id="PF06267">
    <property type="entry name" value="DUF1028"/>
    <property type="match status" value="1"/>
</dbReference>
<evidence type="ECO:0000313" key="3">
    <source>
        <dbReference type="Proteomes" id="UP001332192"/>
    </source>
</evidence>
<dbReference type="PANTHER" id="PTHR39328">
    <property type="entry name" value="BLL2871 PROTEIN"/>
    <property type="match status" value="1"/>
</dbReference>
<proteinExistence type="predicted"/>
<keyword evidence="3" id="KW-1185">Reference proteome</keyword>
<feature type="domain" description="Putative peptidoglycan binding" evidence="1">
    <location>
        <begin position="215"/>
        <end position="287"/>
    </location>
</feature>
<dbReference type="InterPro" id="IPR036365">
    <property type="entry name" value="PGBD-like_sf"/>
</dbReference>
<protein>
    <submittedName>
        <fullName evidence="2">DUF1028 domain-containing protein</fullName>
    </submittedName>
</protein>
<sequence length="299" mass="31854">MKRMQAPVATFSIVAADPGTGSLGVAVASKFLAVGAVVPWAKAGVGAIATQAWANTSYGPAGLELLAAGHDVASVARQLTASDEGREHRQFGIVDAQGHAFAYTGAQCLEWAGDVTGPYFSCQGNILAGPQVVEAMAEAFQSSGGRDLAARLVAALSAGQRAGGDRRGRQSAAILVVREKGGYGGYTDRYMDLRVDDHPDPVAELERLVRLFRLYFEKEERPQHVALEGAVLLEAQQALVRLGWLGQATGRLDDATREALRQFHAVENFEEREAPPGLIDRVVLEFLKEKAATARTGQA</sequence>
<dbReference type="SUPFAM" id="SSF56235">
    <property type="entry name" value="N-terminal nucleophile aminohydrolases (Ntn hydrolases)"/>
    <property type="match status" value="1"/>
</dbReference>
<dbReference type="EMBL" id="CP141615">
    <property type="protein sequence ID" value="WRP16650.1"/>
    <property type="molecule type" value="Genomic_DNA"/>
</dbReference>
<evidence type="ECO:0000259" key="1">
    <source>
        <dbReference type="Pfam" id="PF08823"/>
    </source>
</evidence>
<reference evidence="2 3" key="1">
    <citation type="journal article" date="2024" name="Front. Microbiol.">
        <title>Novel thermophilic genera Geochorda gen. nov. and Carboxydochorda gen. nov. from the deep terrestrial subsurface reveal the ecophysiological diversity in the class Limnochordia.</title>
        <authorList>
            <person name="Karnachuk O.V."/>
            <person name="Lukina A.P."/>
            <person name="Avakyan M.R."/>
            <person name="Kadnikov V.V."/>
            <person name="Begmatov S."/>
            <person name="Beletsky A.V."/>
            <person name="Vlasova K.G."/>
            <person name="Novikov A.A."/>
            <person name="Shcherbakova V.A."/>
            <person name="Mardanov A.V."/>
            <person name="Ravin N.V."/>
        </authorList>
    </citation>
    <scope>NUCLEOTIDE SEQUENCE [LARGE SCALE GENOMIC DNA]</scope>
    <source>
        <strain evidence="2 3">L945</strain>
    </source>
</reference>
<accession>A0ABZ1BVK6</accession>
<dbReference type="SUPFAM" id="SSF47090">
    <property type="entry name" value="PGBD-like"/>
    <property type="match status" value="1"/>
</dbReference>
<gene>
    <name evidence="2" type="ORF">U7230_11190</name>
</gene>
<organism evidence="2 3">
    <name type="scientific">Carboxydichorda subterranea</name>
    <dbReference type="NCBI Taxonomy" id="3109565"/>
    <lineage>
        <taxon>Bacteria</taxon>
        <taxon>Bacillati</taxon>
        <taxon>Bacillota</taxon>
        <taxon>Limnochordia</taxon>
        <taxon>Limnochordales</taxon>
        <taxon>Geochordaceae</taxon>
        <taxon>Carboxydichorda</taxon>
    </lineage>
</organism>
<dbReference type="Proteomes" id="UP001332192">
    <property type="component" value="Chromosome"/>
</dbReference>